<feature type="region of interest" description="Disordered" evidence="1">
    <location>
        <begin position="1"/>
        <end position="23"/>
    </location>
</feature>
<gene>
    <name evidence="2" type="ORF">ERS370000_05520</name>
</gene>
<evidence type="ECO:0000313" key="3">
    <source>
        <dbReference type="Proteomes" id="UP000044098"/>
    </source>
</evidence>
<protein>
    <submittedName>
        <fullName evidence="2">Uncharacterized protein</fullName>
    </submittedName>
</protein>
<reference evidence="2 3" key="1">
    <citation type="submission" date="2015-09" db="EMBL/GenBank/DDBJ databases">
        <authorList>
            <consortium name="Pathogen Informatics"/>
        </authorList>
    </citation>
    <scope>NUCLEOTIDE SEQUENCE [LARGE SCALE GENOMIC DNA]</scope>
    <source>
        <strain evidence="2 3">2789STDY5608625</strain>
    </source>
</reference>
<dbReference type="InterPro" id="IPR022574">
    <property type="entry name" value="DUF2623"/>
</dbReference>
<dbReference type="RefSeq" id="WP_054458129.1">
    <property type="nucleotide sequence ID" value="NZ_CYTK01000012.1"/>
</dbReference>
<dbReference type="EMBL" id="CYTK01000012">
    <property type="protein sequence ID" value="CUJ72135.1"/>
    <property type="molecule type" value="Genomic_DNA"/>
</dbReference>
<accession>A0AAD2J502</accession>
<dbReference type="AlphaFoldDB" id="A0AAD2J502"/>
<proteinExistence type="predicted"/>
<evidence type="ECO:0000313" key="2">
    <source>
        <dbReference type="EMBL" id="CUJ72135.1"/>
    </source>
</evidence>
<dbReference type="Proteomes" id="UP000044098">
    <property type="component" value="Unassembled WGS sequence"/>
</dbReference>
<organism evidence="2 3">
    <name type="scientific">Achromobacter aegrifaciens</name>
    <dbReference type="NCBI Taxonomy" id="1287736"/>
    <lineage>
        <taxon>Bacteria</taxon>
        <taxon>Pseudomonadati</taxon>
        <taxon>Pseudomonadota</taxon>
        <taxon>Betaproteobacteria</taxon>
        <taxon>Burkholderiales</taxon>
        <taxon>Alcaligenaceae</taxon>
        <taxon>Achromobacter</taxon>
    </lineage>
</organism>
<evidence type="ECO:0000256" key="1">
    <source>
        <dbReference type="SAM" id="MobiDB-lite"/>
    </source>
</evidence>
<sequence length="99" mass="11150">MKNPTPFEAGFLAGQTETIPPGAFKMSNRSREYTLGFIVGHSESQSIQMASPDVAVWTAAELARRYNASPDELLPHMGFDREQTERFYEAYDDEGMNQN</sequence>
<comment type="caution">
    <text evidence="2">The sequence shown here is derived from an EMBL/GenBank/DDBJ whole genome shotgun (WGS) entry which is preliminary data.</text>
</comment>
<dbReference type="Pfam" id="PF11115">
    <property type="entry name" value="DUF2623"/>
    <property type="match status" value="1"/>
</dbReference>
<name>A0AAD2J502_ACHAE</name>